<proteinExistence type="predicted"/>
<evidence type="ECO:0000313" key="1">
    <source>
        <dbReference type="EMBL" id="MCD7454101.1"/>
    </source>
</evidence>
<dbReference type="Proteomes" id="UP000823775">
    <property type="component" value="Unassembled WGS sequence"/>
</dbReference>
<name>A0ABS8S4X6_DATST</name>
<keyword evidence="2" id="KW-1185">Reference proteome</keyword>
<comment type="caution">
    <text evidence="1">The sequence shown here is derived from an EMBL/GenBank/DDBJ whole genome shotgun (WGS) entry which is preliminary data.</text>
</comment>
<sequence>MLPQLTRRRFRRAYDGVLTTTSVKSRRIISERSEGADGARVAEHNIEAAVLFDSTGDGFLDLFLVGDVAASVTGPVCSDGGDYLETKFILNVGNDHTSPMFDEQSCSCFTNAATAPVITTTLPSNLVSHKNKPKLLFYRC</sequence>
<dbReference type="EMBL" id="JACEIK010000285">
    <property type="protein sequence ID" value="MCD7454101.1"/>
    <property type="molecule type" value="Genomic_DNA"/>
</dbReference>
<gene>
    <name evidence="1" type="ORF">HAX54_023463</name>
</gene>
<reference evidence="1 2" key="1">
    <citation type="journal article" date="2021" name="BMC Genomics">
        <title>Datura genome reveals duplications of psychoactive alkaloid biosynthetic genes and high mutation rate following tissue culture.</title>
        <authorList>
            <person name="Rajewski A."/>
            <person name="Carter-House D."/>
            <person name="Stajich J."/>
            <person name="Litt A."/>
        </authorList>
    </citation>
    <scope>NUCLEOTIDE SEQUENCE [LARGE SCALE GENOMIC DNA]</scope>
    <source>
        <strain evidence="1">AR-01</strain>
    </source>
</reference>
<organism evidence="1 2">
    <name type="scientific">Datura stramonium</name>
    <name type="common">Jimsonweed</name>
    <name type="synonym">Common thornapple</name>
    <dbReference type="NCBI Taxonomy" id="4076"/>
    <lineage>
        <taxon>Eukaryota</taxon>
        <taxon>Viridiplantae</taxon>
        <taxon>Streptophyta</taxon>
        <taxon>Embryophyta</taxon>
        <taxon>Tracheophyta</taxon>
        <taxon>Spermatophyta</taxon>
        <taxon>Magnoliopsida</taxon>
        <taxon>eudicotyledons</taxon>
        <taxon>Gunneridae</taxon>
        <taxon>Pentapetalae</taxon>
        <taxon>asterids</taxon>
        <taxon>lamiids</taxon>
        <taxon>Solanales</taxon>
        <taxon>Solanaceae</taxon>
        <taxon>Solanoideae</taxon>
        <taxon>Datureae</taxon>
        <taxon>Datura</taxon>
    </lineage>
</organism>
<accession>A0ABS8S4X6</accession>
<evidence type="ECO:0000313" key="2">
    <source>
        <dbReference type="Proteomes" id="UP000823775"/>
    </source>
</evidence>
<protein>
    <submittedName>
        <fullName evidence="1">Uncharacterized protein</fullName>
    </submittedName>
</protein>